<dbReference type="InterPro" id="IPR003731">
    <property type="entry name" value="Di-Nase_FeMo-co_biosynth"/>
</dbReference>
<dbReference type="Pfam" id="PF09719">
    <property type="entry name" value="C_GCAxxG_C_C"/>
    <property type="match status" value="1"/>
</dbReference>
<dbReference type="PANTHER" id="PTHR42983">
    <property type="entry name" value="DINITROGENASE IRON-MOLYBDENUM COFACTOR PROTEIN-RELATED"/>
    <property type="match status" value="1"/>
</dbReference>
<protein>
    <recommendedName>
        <fullName evidence="1">Dinitrogenase iron-molybdenum cofactor biosynthesis domain-containing protein</fullName>
    </recommendedName>
</protein>
<comment type="caution">
    <text evidence="2">The sequence shown here is derived from an EMBL/GenBank/DDBJ whole genome shotgun (WGS) entry which is preliminary data.</text>
</comment>
<dbReference type="SUPFAM" id="SSF53146">
    <property type="entry name" value="Nitrogenase accessory factor-like"/>
    <property type="match status" value="1"/>
</dbReference>
<sequence>MRNWKQLSKHSEYARQLFFEGYSCSQSIAAAFCDETKMPFEDAVRISSSFGGGMGRLREVCGAVSGMFMVVGAKYGYTDPTDKLHKTEHYKLIQSLAKEFEEANGSIVCRELLKLPAKKETPTPSDRTDTYYKKRPCALLVEQAAQMLDEYINSRNVEERKIMRIAVAGEGTQVTEHFGHCDSFIIFDAENGSIIRQENVPNPGHRPGFLPNFLADRGVNVIISGGMGGGAVEIFNERNVEVVVGASGEAKDAVERYLKGELVSTGSVCHEHQHHDECGEPSK</sequence>
<dbReference type="CDD" id="cd00851">
    <property type="entry name" value="MTH1175"/>
    <property type="match status" value="1"/>
</dbReference>
<dbReference type="Gene3D" id="3.30.420.130">
    <property type="entry name" value="Dinitrogenase iron-molybdenum cofactor biosynthesis domain"/>
    <property type="match status" value="1"/>
</dbReference>
<proteinExistence type="predicted"/>
<dbReference type="PANTHER" id="PTHR42983:SF1">
    <property type="entry name" value="IRON-MOLYBDENUM PROTEIN"/>
    <property type="match status" value="1"/>
</dbReference>
<dbReference type="NCBIfam" id="TIGR01909">
    <property type="entry name" value="C_GCAxxG_C_C"/>
    <property type="match status" value="1"/>
</dbReference>
<dbReference type="Pfam" id="PF02579">
    <property type="entry name" value="Nitro_FeMo-Co"/>
    <property type="match status" value="1"/>
</dbReference>
<accession>A0A645BLR6</accession>
<dbReference type="InterPro" id="IPR036105">
    <property type="entry name" value="DiNase_FeMo-co_biosyn_sf"/>
</dbReference>
<dbReference type="InterPro" id="IPR033913">
    <property type="entry name" value="MTH1175_dom"/>
</dbReference>
<reference evidence="2" key="1">
    <citation type="submission" date="2019-08" db="EMBL/GenBank/DDBJ databases">
        <authorList>
            <person name="Kucharzyk K."/>
            <person name="Murdoch R.W."/>
            <person name="Higgins S."/>
            <person name="Loffler F."/>
        </authorList>
    </citation>
    <scope>NUCLEOTIDE SEQUENCE</scope>
</reference>
<evidence type="ECO:0000259" key="1">
    <source>
        <dbReference type="Pfam" id="PF02579"/>
    </source>
</evidence>
<evidence type="ECO:0000313" key="2">
    <source>
        <dbReference type="EMBL" id="MPM66266.1"/>
    </source>
</evidence>
<dbReference type="EMBL" id="VSSQ01020978">
    <property type="protein sequence ID" value="MPM66266.1"/>
    <property type="molecule type" value="Genomic_DNA"/>
</dbReference>
<dbReference type="AlphaFoldDB" id="A0A645BLR6"/>
<name>A0A645BLR6_9ZZZZ</name>
<dbReference type="InterPro" id="IPR010181">
    <property type="entry name" value="CGCAxxGCC_motif"/>
</dbReference>
<gene>
    <name evidence="2" type="ORF">SDC9_113173</name>
</gene>
<feature type="domain" description="Dinitrogenase iron-molybdenum cofactor biosynthesis" evidence="1">
    <location>
        <begin position="171"/>
        <end position="259"/>
    </location>
</feature>
<organism evidence="2">
    <name type="scientific">bioreactor metagenome</name>
    <dbReference type="NCBI Taxonomy" id="1076179"/>
    <lineage>
        <taxon>unclassified sequences</taxon>
        <taxon>metagenomes</taxon>
        <taxon>ecological metagenomes</taxon>
    </lineage>
</organism>